<organism evidence="5">
    <name type="scientific">Diacronema viridis</name>
    <dbReference type="NCBI Taxonomy" id="2793420"/>
    <lineage>
        <taxon>Eukaryota</taxon>
        <taxon>Haptista</taxon>
        <taxon>Haptophyta</taxon>
        <taxon>Pavlovophyceae</taxon>
        <taxon>Pavlovales</taxon>
        <taxon>Pavlovaceae</taxon>
        <taxon>Diacronema</taxon>
    </lineage>
</organism>
<dbReference type="InterPro" id="IPR002222">
    <property type="entry name" value="Ribosomal_uS19"/>
</dbReference>
<name>A0A7T1W6B4_9EUKA</name>
<accession>A0A7T1W6B4</accession>
<geneLocation type="mitochondrion" evidence="5"/>
<keyword evidence="5" id="KW-0496">Mitochondrion</keyword>
<evidence type="ECO:0000256" key="1">
    <source>
        <dbReference type="ARBA" id="ARBA00007345"/>
    </source>
</evidence>
<evidence type="ECO:0000256" key="4">
    <source>
        <dbReference type="RuleBase" id="RU003485"/>
    </source>
</evidence>
<dbReference type="RefSeq" id="YP_010127211.1">
    <property type="nucleotide sequence ID" value="NC_056271.1"/>
</dbReference>
<dbReference type="PANTHER" id="PTHR11880">
    <property type="entry name" value="RIBOSOMAL PROTEIN S19P FAMILY MEMBER"/>
    <property type="match status" value="1"/>
</dbReference>
<sequence length="88" mass="10215">MSRSIKKVPFVSSHFLFQYLFESRSKVKPFFKSRSSTILPDFVGDTFQIYNGRSFFKAKISDAFVGKKFGELSHTRKSAVLKKARKLR</sequence>
<evidence type="ECO:0000313" key="5">
    <source>
        <dbReference type="EMBL" id="QPO84615.1"/>
    </source>
</evidence>
<dbReference type="GO" id="GO:0003735">
    <property type="term" value="F:structural constituent of ribosome"/>
    <property type="evidence" value="ECO:0007669"/>
    <property type="project" value="InterPro"/>
</dbReference>
<dbReference type="EMBL" id="MW044629">
    <property type="protein sequence ID" value="QPO84595.1"/>
    <property type="molecule type" value="Genomic_DNA"/>
</dbReference>
<dbReference type="HAMAP" id="MF_00531">
    <property type="entry name" value="Ribosomal_uS19"/>
    <property type="match status" value="1"/>
</dbReference>
<dbReference type="SUPFAM" id="SSF54570">
    <property type="entry name" value="Ribosomal protein S19"/>
    <property type="match status" value="1"/>
</dbReference>
<dbReference type="GO" id="GO:0000028">
    <property type="term" value="P:ribosomal small subunit assembly"/>
    <property type="evidence" value="ECO:0007669"/>
    <property type="project" value="TreeGrafter"/>
</dbReference>
<keyword evidence="3 4" id="KW-0687">Ribonucleoprotein</keyword>
<dbReference type="PRINTS" id="PR00975">
    <property type="entry name" value="RIBOSOMALS19"/>
</dbReference>
<keyword evidence="2 4" id="KW-0689">Ribosomal protein</keyword>
<dbReference type="Gene3D" id="3.30.860.10">
    <property type="entry name" value="30s Ribosomal Protein S19, Chain A"/>
    <property type="match status" value="1"/>
</dbReference>
<dbReference type="InterPro" id="IPR023575">
    <property type="entry name" value="Ribosomal_uS19_SF"/>
</dbReference>
<reference evidence="5" key="1">
    <citation type="submission" date="2020-09" db="EMBL/GenBank/DDBJ databases">
        <title>Molecular phylogeny of Pavlovales.</title>
        <authorList>
            <person name="Yang E.C."/>
        </authorList>
    </citation>
    <scope>NUCLEOTIDE SEQUENCE</scope>
</reference>
<comment type="similarity">
    <text evidence="1 4">Belongs to the universal ribosomal protein uS19 family.</text>
</comment>
<dbReference type="PIRSF" id="PIRSF002144">
    <property type="entry name" value="Ribosomal_S19"/>
    <property type="match status" value="1"/>
</dbReference>
<dbReference type="AlphaFoldDB" id="A0A7T1W6B4"/>
<proteinExistence type="inferred from homology"/>
<dbReference type="GeneID" id="65333315"/>
<dbReference type="GO" id="GO:0006412">
    <property type="term" value="P:translation"/>
    <property type="evidence" value="ECO:0007669"/>
    <property type="project" value="InterPro"/>
</dbReference>
<dbReference type="PANTHER" id="PTHR11880:SF8">
    <property type="entry name" value="SMALL RIBOSOMAL SUBUNIT PROTEIN US19M"/>
    <property type="match status" value="1"/>
</dbReference>
<dbReference type="GO" id="GO:0005763">
    <property type="term" value="C:mitochondrial small ribosomal subunit"/>
    <property type="evidence" value="ECO:0007669"/>
    <property type="project" value="TreeGrafter"/>
</dbReference>
<dbReference type="Pfam" id="PF00203">
    <property type="entry name" value="Ribosomal_S19"/>
    <property type="match status" value="1"/>
</dbReference>
<gene>
    <name evidence="5" type="primary">rps19</name>
</gene>
<protein>
    <submittedName>
        <fullName evidence="5">Ribosomal protein S19</fullName>
    </submittedName>
</protein>
<evidence type="ECO:0000256" key="3">
    <source>
        <dbReference type="ARBA" id="ARBA00023274"/>
    </source>
</evidence>
<evidence type="ECO:0000256" key="2">
    <source>
        <dbReference type="ARBA" id="ARBA00022980"/>
    </source>
</evidence>
<dbReference type="EMBL" id="MW044630">
    <property type="protein sequence ID" value="QPO84615.1"/>
    <property type="molecule type" value="Genomic_DNA"/>
</dbReference>